<reference evidence="2" key="1">
    <citation type="submission" date="2014-09" db="EMBL/GenBank/DDBJ databases">
        <title>Vibrio variabilis JCM 19239. (C206) whole genome shotgun sequence.</title>
        <authorList>
            <person name="Sawabe T."/>
            <person name="Meirelles P."/>
            <person name="Nakanishi M."/>
            <person name="Sayaka M."/>
            <person name="Hattori M."/>
            <person name="Ohkuma M."/>
        </authorList>
    </citation>
    <scope>NUCLEOTIDE SEQUENCE [LARGE SCALE GENOMIC DNA]</scope>
    <source>
        <strain evidence="2">JCM 19239</strain>
    </source>
</reference>
<keyword evidence="2" id="KW-1185">Reference proteome</keyword>
<protein>
    <submittedName>
        <fullName evidence="1">Uncharacterized protein</fullName>
    </submittedName>
</protein>
<accession>A0ABQ0J4Q4</accession>
<comment type="caution">
    <text evidence="1">The sequence shown here is derived from an EMBL/GenBank/DDBJ whole genome shotgun (WGS) entry which is preliminary data.</text>
</comment>
<name>A0ABQ0J4Q4_9VIBR</name>
<organism evidence="1 2">
    <name type="scientific">Vibrio variabilis</name>
    <dbReference type="NCBI Taxonomy" id="990271"/>
    <lineage>
        <taxon>Bacteria</taxon>
        <taxon>Pseudomonadati</taxon>
        <taxon>Pseudomonadota</taxon>
        <taxon>Gammaproteobacteria</taxon>
        <taxon>Vibrionales</taxon>
        <taxon>Vibrionaceae</taxon>
        <taxon>Vibrio</taxon>
    </lineage>
</organism>
<sequence length="98" mass="11411">MGLVMFTWGIGEKSGRWMFNKRSGITLNKVMGYLMREELKEVRYMYESKGAIAKRCWKVVASSSSKSEAKSRAIRKGLPWLWVWTLACQNGVKWDDDR</sequence>
<evidence type="ECO:0000313" key="1">
    <source>
        <dbReference type="EMBL" id="GAL23760.1"/>
    </source>
</evidence>
<gene>
    <name evidence="1" type="ORF">JCM19239_7714</name>
</gene>
<reference evidence="2" key="2">
    <citation type="submission" date="2014-09" db="EMBL/GenBank/DDBJ databases">
        <authorList>
            <consortium name="NBRP consortium"/>
            <person name="Sawabe T."/>
            <person name="Meirelles P."/>
            <person name="Nakanishi M."/>
            <person name="Sayaka M."/>
            <person name="Hattori M."/>
            <person name="Ohkuma M."/>
        </authorList>
    </citation>
    <scope>NUCLEOTIDE SEQUENCE [LARGE SCALE GENOMIC DNA]</scope>
    <source>
        <strain evidence="2">JCM 19239</strain>
    </source>
</reference>
<dbReference type="Proteomes" id="UP000029223">
    <property type="component" value="Unassembled WGS sequence"/>
</dbReference>
<dbReference type="EMBL" id="BBMS01000001">
    <property type="protein sequence ID" value="GAL23760.1"/>
    <property type="molecule type" value="Genomic_DNA"/>
</dbReference>
<evidence type="ECO:0000313" key="2">
    <source>
        <dbReference type="Proteomes" id="UP000029223"/>
    </source>
</evidence>
<proteinExistence type="predicted"/>